<evidence type="ECO:0000259" key="2">
    <source>
        <dbReference type="PROSITE" id="PS50943"/>
    </source>
</evidence>
<sequence>MIEKDIDVLVGERLAYLRNKKGYTMRKVAEALSIDPSYISRIEKGHIPSIKILQSFAELYEVKLSDLLESGDGVSSIKIEVEYEWFEFVETMK</sequence>
<reference evidence="3 4" key="1">
    <citation type="journal article" date="2015" name="PLoS ONE">
        <title>Genome Sequence of Bacillus endophyticus and Analysis of Its Companion Mechanism in the Ketogulonigenium vulgare-Bacillus Strain Consortium.</title>
        <authorList>
            <person name="Jia N."/>
            <person name="Du J."/>
            <person name="Ding M.Z."/>
            <person name="Gao F."/>
            <person name="Yuan Y.J."/>
        </authorList>
    </citation>
    <scope>NUCLEOTIDE SEQUENCE [LARGE SCALE GENOMIC DNA]</scope>
    <source>
        <strain evidence="3 4">Hbe603</strain>
    </source>
</reference>
<dbReference type="GO" id="GO:0003677">
    <property type="term" value="F:DNA binding"/>
    <property type="evidence" value="ECO:0007669"/>
    <property type="project" value="UniProtKB-KW"/>
</dbReference>
<dbReference type="SMART" id="SM00530">
    <property type="entry name" value="HTH_XRE"/>
    <property type="match status" value="1"/>
</dbReference>
<dbReference type="SUPFAM" id="SSF47413">
    <property type="entry name" value="lambda repressor-like DNA-binding domains"/>
    <property type="match status" value="1"/>
</dbReference>
<dbReference type="EMBL" id="CP011974">
    <property type="protein sequence ID" value="AKO91967.1"/>
    <property type="molecule type" value="Genomic_DNA"/>
</dbReference>
<dbReference type="PATRIC" id="fig|135735.6.peg.1536"/>
<organism evidence="3 4">
    <name type="scientific">Priestia filamentosa</name>
    <dbReference type="NCBI Taxonomy" id="1402861"/>
    <lineage>
        <taxon>Bacteria</taxon>
        <taxon>Bacillati</taxon>
        <taxon>Bacillota</taxon>
        <taxon>Bacilli</taxon>
        <taxon>Bacillales</taxon>
        <taxon>Bacillaceae</taxon>
        <taxon>Priestia</taxon>
    </lineage>
</organism>
<evidence type="ECO:0000313" key="4">
    <source>
        <dbReference type="Proteomes" id="UP000036202"/>
    </source>
</evidence>
<dbReference type="Proteomes" id="UP000036202">
    <property type="component" value="Chromosome"/>
</dbReference>
<dbReference type="PANTHER" id="PTHR46797">
    <property type="entry name" value="HTH-TYPE TRANSCRIPTIONAL REGULATOR"/>
    <property type="match status" value="1"/>
</dbReference>
<gene>
    <name evidence="3" type="ORF">BEH_07560</name>
</gene>
<feature type="domain" description="HTH cro/C1-type" evidence="2">
    <location>
        <begin position="14"/>
        <end position="67"/>
    </location>
</feature>
<dbReference type="InterPro" id="IPR010982">
    <property type="entry name" value="Lambda_DNA-bd_dom_sf"/>
</dbReference>
<reference evidence="4" key="2">
    <citation type="submission" date="2015-06" db="EMBL/GenBank/DDBJ databases">
        <title>Genome Sequence of Bacillus endophyticus and Analysis of its Companion Mechanism in the Ketogulonigenium vulgare-Bacillus strain Consortium.</title>
        <authorList>
            <person name="Jia N."/>
            <person name="Du J."/>
            <person name="Ding M.-Z."/>
            <person name="Gao F."/>
            <person name="Yuan Y.-J."/>
        </authorList>
    </citation>
    <scope>NUCLEOTIDE SEQUENCE [LARGE SCALE GENOMIC DNA]</scope>
    <source>
        <strain evidence="4">Hbe603</strain>
    </source>
</reference>
<dbReference type="PANTHER" id="PTHR46797:SF1">
    <property type="entry name" value="METHYLPHOSPHONATE SYNTHASE"/>
    <property type="match status" value="1"/>
</dbReference>
<dbReference type="AlphaFoldDB" id="A0A0H4KCX2"/>
<evidence type="ECO:0000256" key="1">
    <source>
        <dbReference type="ARBA" id="ARBA00023125"/>
    </source>
</evidence>
<dbReference type="Pfam" id="PF01381">
    <property type="entry name" value="HTH_3"/>
    <property type="match status" value="1"/>
</dbReference>
<proteinExistence type="predicted"/>
<dbReference type="InterPro" id="IPR001387">
    <property type="entry name" value="Cro/C1-type_HTH"/>
</dbReference>
<dbReference type="KEGG" id="beo:BEH_07560"/>
<dbReference type="CDD" id="cd00093">
    <property type="entry name" value="HTH_XRE"/>
    <property type="match status" value="1"/>
</dbReference>
<dbReference type="PROSITE" id="PS50943">
    <property type="entry name" value="HTH_CROC1"/>
    <property type="match status" value="1"/>
</dbReference>
<keyword evidence="1" id="KW-0238">DNA-binding</keyword>
<dbReference type="RefSeq" id="WP_046216928.1">
    <property type="nucleotide sequence ID" value="NZ_CP011974.1"/>
</dbReference>
<dbReference type="Gene3D" id="1.10.260.40">
    <property type="entry name" value="lambda repressor-like DNA-binding domains"/>
    <property type="match status" value="1"/>
</dbReference>
<dbReference type="InterPro" id="IPR050807">
    <property type="entry name" value="TransReg_Diox_bact_type"/>
</dbReference>
<dbReference type="OrthoDB" id="9793277at2"/>
<name>A0A0H4KCX2_9BACI</name>
<accession>A0A0H4KCX2</accession>
<keyword evidence="4" id="KW-1185">Reference proteome</keyword>
<dbReference type="GO" id="GO:0005829">
    <property type="term" value="C:cytosol"/>
    <property type="evidence" value="ECO:0007669"/>
    <property type="project" value="TreeGrafter"/>
</dbReference>
<dbReference type="GO" id="GO:0003700">
    <property type="term" value="F:DNA-binding transcription factor activity"/>
    <property type="evidence" value="ECO:0007669"/>
    <property type="project" value="TreeGrafter"/>
</dbReference>
<protein>
    <recommendedName>
        <fullName evidence="2">HTH cro/C1-type domain-containing protein</fullName>
    </recommendedName>
</protein>
<evidence type="ECO:0000313" key="3">
    <source>
        <dbReference type="EMBL" id="AKO91967.1"/>
    </source>
</evidence>